<dbReference type="PANTHER" id="PTHR14150">
    <property type="entry name" value="U3 SMALL NUCLEOLAR RNA-ASSOCIATED PROTEIN 14"/>
    <property type="match status" value="1"/>
</dbReference>
<keyword evidence="3" id="KW-0597">Phosphoprotein</keyword>
<keyword evidence="7" id="KW-1185">Reference proteome</keyword>
<evidence type="ECO:0000256" key="2">
    <source>
        <dbReference type="ARBA" id="ARBA00007774"/>
    </source>
</evidence>
<feature type="region of interest" description="Disordered" evidence="5">
    <location>
        <begin position="405"/>
        <end position="443"/>
    </location>
</feature>
<gene>
    <name evidence="6" type="ORF">ANN_14593</name>
</gene>
<reference evidence="6 7" key="1">
    <citation type="journal article" date="2022" name="Allergy">
        <title>Genome assembly and annotation of Periplaneta americana reveal a comprehensive cockroach allergen profile.</title>
        <authorList>
            <person name="Wang L."/>
            <person name="Xiong Q."/>
            <person name="Saelim N."/>
            <person name="Wang L."/>
            <person name="Nong W."/>
            <person name="Wan A.T."/>
            <person name="Shi M."/>
            <person name="Liu X."/>
            <person name="Cao Q."/>
            <person name="Hui J.H.L."/>
            <person name="Sookrung N."/>
            <person name="Leung T.F."/>
            <person name="Tungtrongchitr A."/>
            <person name="Tsui S.K.W."/>
        </authorList>
    </citation>
    <scope>NUCLEOTIDE SEQUENCE [LARGE SCALE GENOMIC DNA]</scope>
    <source>
        <strain evidence="6">PWHHKU_190912</strain>
    </source>
</reference>
<evidence type="ECO:0000256" key="1">
    <source>
        <dbReference type="ARBA" id="ARBA00004604"/>
    </source>
</evidence>
<evidence type="ECO:0000256" key="3">
    <source>
        <dbReference type="ARBA" id="ARBA00022553"/>
    </source>
</evidence>
<keyword evidence="4" id="KW-0539">Nucleus</keyword>
<organism evidence="6 7">
    <name type="scientific">Periplaneta americana</name>
    <name type="common">American cockroach</name>
    <name type="synonym">Blatta americana</name>
    <dbReference type="NCBI Taxonomy" id="6978"/>
    <lineage>
        <taxon>Eukaryota</taxon>
        <taxon>Metazoa</taxon>
        <taxon>Ecdysozoa</taxon>
        <taxon>Arthropoda</taxon>
        <taxon>Hexapoda</taxon>
        <taxon>Insecta</taxon>
        <taxon>Pterygota</taxon>
        <taxon>Neoptera</taxon>
        <taxon>Polyneoptera</taxon>
        <taxon>Dictyoptera</taxon>
        <taxon>Blattodea</taxon>
        <taxon>Blattoidea</taxon>
        <taxon>Blattidae</taxon>
        <taxon>Blattinae</taxon>
        <taxon>Periplaneta</taxon>
    </lineage>
</organism>
<evidence type="ECO:0000256" key="4">
    <source>
        <dbReference type="ARBA" id="ARBA00023242"/>
    </source>
</evidence>
<dbReference type="Pfam" id="PF04615">
    <property type="entry name" value="Utp14"/>
    <property type="match status" value="1"/>
</dbReference>
<protein>
    <submittedName>
        <fullName evidence="6">Uncharacterized protein</fullName>
    </submittedName>
</protein>
<proteinExistence type="inferred from homology"/>
<sequence length="863" mass="99425">MMDNPDNADNDTSDHEINESQHSSLLAAVSQLDVKQRVKPPSRKESSHQISEFHLVKKGSDKNVIKISNLTKVLGQRGSHAVIGKQLRSLHQRAKTLPRPLEKPVAAKTMDEHRNNPREDNIKMDLREVGYDGKDWINLAQNRDQWRAYIQRSVAFKNVKADLGRWNAVVYSNRAADQLSFPLKQGTINFETTSDCVVRWKSQKRTPLEAQMDEILNSSPAAQEDRKKDEEFLLNLEEMRERRREMAKLRAQQSYMASKASRQNKIKSKKYHRILRRERIKQQLKDFEMLQKTDPEAALKQLEQLERTRAEERVSLRHRSTGQWARNKAVRAKYDKESRQELAQQLAVSRDLTQKVQTANSSDDEDDEEPNEKVMQSNNDNPWIAPKMTSEVEEFVTSYRKFWEEQNSKSSKEIINAKSTVNNDERNEMEEKVSANGDSVNGVEKEIVESDFEEVVNESNVGDSDNKEYVSNSLRKRKRHKSGTNNTEPLKSEEKWFSELKEISHIKDSNSHKPKHTESSVSVIATSNSWIVTPIKENPKKSEGAKKRKNDKICKTSGTKEFEVNELFDDMEEKLKEKVGRKLKKLRSDLKIKDTKNVDYIDSESDHEGPSLEMKQVNVRPDLDEELIEQPYRGLENNAPSENDINLNMKIAQARSTGQEEQISSTNIDPNKFIEVKTTHLQTELPNIITEGDEAIDDSDEDGREERQMTISEAFAEDDVIAEFRKEKEEIEEKSQPQNVDLSLPGWGEWGGKNLQVSKRKKRRFIIKFPKVAPRKDANKGSVIINEEKNDKVKVHQVNELPFPFTSVKDFEASIRAPIGNTWIPETAHRRLTKPSVVTKLGSVIQPMDEESLVNKKKIKEIK</sequence>
<accession>A0ABQ8SY38</accession>
<comment type="similarity">
    <text evidence="2">Belongs to the UTP14 family.</text>
</comment>
<dbReference type="EMBL" id="JAJSOF020000019">
    <property type="protein sequence ID" value="KAJ4438646.1"/>
    <property type="molecule type" value="Genomic_DNA"/>
</dbReference>
<feature type="region of interest" description="Disordered" evidence="5">
    <location>
        <begin position="349"/>
        <end position="386"/>
    </location>
</feature>
<feature type="compositionally biased region" description="Acidic residues" evidence="5">
    <location>
        <begin position="1"/>
        <end position="11"/>
    </location>
</feature>
<evidence type="ECO:0000313" key="7">
    <source>
        <dbReference type="Proteomes" id="UP001148838"/>
    </source>
</evidence>
<dbReference type="PANTHER" id="PTHR14150:SF12">
    <property type="entry name" value="U3 SMALL NUCLEOLAR RNA-ASSOCIATED PROTEIN 14 HOMOLOG A"/>
    <property type="match status" value="1"/>
</dbReference>
<comment type="caution">
    <text evidence="6">The sequence shown here is derived from an EMBL/GenBank/DDBJ whole genome shotgun (WGS) entry which is preliminary data.</text>
</comment>
<feature type="region of interest" description="Disordered" evidence="5">
    <location>
        <begin position="456"/>
        <end position="491"/>
    </location>
</feature>
<dbReference type="InterPro" id="IPR006709">
    <property type="entry name" value="SSU_processome_Utp14"/>
</dbReference>
<comment type="subcellular location">
    <subcellularLocation>
        <location evidence="1">Nucleus</location>
        <location evidence="1">Nucleolus</location>
    </subcellularLocation>
</comment>
<evidence type="ECO:0000256" key="5">
    <source>
        <dbReference type="SAM" id="MobiDB-lite"/>
    </source>
</evidence>
<dbReference type="Proteomes" id="UP001148838">
    <property type="component" value="Unassembled WGS sequence"/>
</dbReference>
<evidence type="ECO:0000313" key="6">
    <source>
        <dbReference type="EMBL" id="KAJ4438646.1"/>
    </source>
</evidence>
<feature type="compositionally biased region" description="Basic and acidic residues" evidence="5">
    <location>
        <begin position="423"/>
        <end position="433"/>
    </location>
</feature>
<feature type="compositionally biased region" description="Polar residues" evidence="5">
    <location>
        <begin position="457"/>
        <end position="473"/>
    </location>
</feature>
<feature type="region of interest" description="Disordered" evidence="5">
    <location>
        <begin position="1"/>
        <end position="50"/>
    </location>
</feature>
<name>A0ABQ8SY38_PERAM</name>